<feature type="compositionally biased region" description="Polar residues" evidence="1">
    <location>
        <begin position="657"/>
        <end position="668"/>
    </location>
</feature>
<sequence>SDEDDVPEGYREALCHRAFIHQTTTACSIVSSLAEKFYKASASALLAPSLRSTSFTSCEGEIRSQLILVEVLADGQLERLLPGETAMLPVVQAWNSLHGATRKGAHLEVHYSLAWLPPWRRYTQPHAEMPVETSLSHRLNPCVTNNIHTSRALKNRCSFAELPCWEVGLVNISLLDAAVRGEFSNYVNGPCSIISKDFMAGKVTGLWKKHFKSKLPESGNVSTRPKLYFPLNAPLESSLLTLDPEMHLLFFSRFSVTGALEYRFQLHLEAFNPYWGLEPKHINSKNFETFNQPFTQGLTFTLESNSKALQPLLQESYQNTNIEPGGCASGRSIVTSLKHSLIASETGSAGPPINDQSYNSLGLAVVFENEQQIDQFYEVLTSIRCNKQECLPTFAPATLNSNGINAFPMESKLPILALKPPESRALSIKYALLTKSPSRSAESLLHGDRGLEAPLMNRHSEHKKKSSQKTSALTPIPSSLRSKGSTNRHDYDTKEVIECTQDSNSESFMQSPKHTSDAQVMSMKILAQEAVKTKMMRENHSRKSSESQDDPIFMHRSSPNYPIPRFTTHPPPPLSLSSFVRHVPTRSALIQSSSFTSSSPSSLPSIQIPDLPLRPIISSHQFPAPASVAPINTSFFQHHSQAALHLRSSPSPLPTGHTYSNNSLNNTV</sequence>
<feature type="compositionally biased region" description="Polar residues" evidence="1">
    <location>
        <begin position="468"/>
        <end position="485"/>
    </location>
</feature>
<feature type="region of interest" description="Disordered" evidence="1">
    <location>
        <begin position="455"/>
        <end position="489"/>
    </location>
</feature>
<name>A0A448WV89_9PLAT</name>
<dbReference type="AlphaFoldDB" id="A0A448WV89"/>
<proteinExistence type="predicted"/>
<keyword evidence="3" id="KW-1185">Reference proteome</keyword>
<dbReference type="Proteomes" id="UP000784294">
    <property type="component" value="Unassembled WGS sequence"/>
</dbReference>
<dbReference type="EMBL" id="CAAALY010049317">
    <property type="protein sequence ID" value="VEL21051.1"/>
    <property type="molecule type" value="Genomic_DNA"/>
</dbReference>
<comment type="caution">
    <text evidence="2">The sequence shown here is derived from an EMBL/GenBank/DDBJ whole genome shotgun (WGS) entry which is preliminary data.</text>
</comment>
<feature type="non-terminal residue" evidence="2">
    <location>
        <position position="1"/>
    </location>
</feature>
<protein>
    <submittedName>
        <fullName evidence="2">Uncharacterized protein</fullName>
    </submittedName>
</protein>
<gene>
    <name evidence="2" type="ORF">PXEA_LOCUS14491</name>
</gene>
<feature type="region of interest" description="Disordered" evidence="1">
    <location>
        <begin position="642"/>
        <end position="668"/>
    </location>
</feature>
<evidence type="ECO:0000313" key="3">
    <source>
        <dbReference type="Proteomes" id="UP000784294"/>
    </source>
</evidence>
<evidence type="ECO:0000256" key="1">
    <source>
        <dbReference type="SAM" id="MobiDB-lite"/>
    </source>
</evidence>
<organism evidence="2 3">
    <name type="scientific">Protopolystoma xenopodis</name>
    <dbReference type="NCBI Taxonomy" id="117903"/>
    <lineage>
        <taxon>Eukaryota</taxon>
        <taxon>Metazoa</taxon>
        <taxon>Spiralia</taxon>
        <taxon>Lophotrochozoa</taxon>
        <taxon>Platyhelminthes</taxon>
        <taxon>Monogenea</taxon>
        <taxon>Polyopisthocotylea</taxon>
        <taxon>Polystomatidea</taxon>
        <taxon>Polystomatidae</taxon>
        <taxon>Protopolystoma</taxon>
    </lineage>
</organism>
<accession>A0A448WV89</accession>
<evidence type="ECO:0000313" key="2">
    <source>
        <dbReference type="EMBL" id="VEL21051.1"/>
    </source>
</evidence>
<reference evidence="2" key="1">
    <citation type="submission" date="2018-11" db="EMBL/GenBank/DDBJ databases">
        <authorList>
            <consortium name="Pathogen Informatics"/>
        </authorList>
    </citation>
    <scope>NUCLEOTIDE SEQUENCE</scope>
</reference>